<dbReference type="InterPro" id="IPR051172">
    <property type="entry name" value="Chlamydia_OmcB"/>
</dbReference>
<dbReference type="InterPro" id="IPR047589">
    <property type="entry name" value="DUF11_rpt"/>
</dbReference>
<dbReference type="AlphaFoldDB" id="A0A2N3G1K5"/>
<reference evidence="2 3" key="1">
    <citation type="journal article" date="2017" name="ISME J.">
        <title>Potential for microbial H2 and metal transformations associated with novel bacteria and archaea in deep terrestrial subsurface sediments.</title>
        <authorList>
            <person name="Hernsdorf A.W."/>
            <person name="Amano Y."/>
            <person name="Miyakawa K."/>
            <person name="Ise K."/>
            <person name="Suzuki Y."/>
            <person name="Anantharaman K."/>
            <person name="Probst A."/>
            <person name="Burstein D."/>
            <person name="Thomas B.C."/>
            <person name="Banfield J.F."/>
        </authorList>
    </citation>
    <scope>NUCLEOTIDE SEQUENCE [LARGE SCALE GENOMIC DNA]</scope>
    <source>
        <strain evidence="2">HGW-Actinobacteria-3</strain>
    </source>
</reference>
<dbReference type="EMBL" id="PHEX01000126">
    <property type="protein sequence ID" value="PKQ26621.1"/>
    <property type="molecule type" value="Genomic_DNA"/>
</dbReference>
<sequence>MVVEHSVDHKTDYCGDNSIFTVKTKNTSAINSYNVKVVEKLPPGLTYTAGTAVHTYSCGAILAPTEVITGTVATGLTITWDFTNALPVDAYGDRPMPEACELTVNFNANIAICTDAQAYSTGDKKASAHVEFDPPCNLPGGSVISSSDYNLYTSAANPRVTIVKEGRNVTKGTAWTPGTVIADLADTIEWRVTLNSNGDYLATDVRLQDAIPSNTTYVPGSTTLDGAAQLDNVWAPGTAPNGIAPGSNTFSLGDMAVSSTHTIIFSTTVASCQTDRTNTAKVTWGCLTGCGGTTPATEQSAQDDVSLRTIPYLAMTTSDISTNGYFVTDGGKLRVVITNYGARATISAGDYLNVPLPTGFNYDSSCGPTITSNQTHPTLNPLPLPILGGSTNNACGGANGELRWDNTGIDYIDTNETITLEFNLQADGCYLDTTCAGHGPDANAPNTGTEHIPIPNT</sequence>
<accession>A0A2N3G1K5</accession>
<dbReference type="Proteomes" id="UP000233654">
    <property type="component" value="Unassembled WGS sequence"/>
</dbReference>
<dbReference type="NCBIfam" id="TIGR01451">
    <property type="entry name" value="B_ant_repeat"/>
    <property type="match status" value="2"/>
</dbReference>
<evidence type="ECO:0000313" key="3">
    <source>
        <dbReference type="Proteomes" id="UP000233654"/>
    </source>
</evidence>
<comment type="caution">
    <text evidence="2">The sequence shown here is derived from an EMBL/GenBank/DDBJ whole genome shotgun (WGS) entry which is preliminary data.</text>
</comment>
<dbReference type="Pfam" id="PF01345">
    <property type="entry name" value="DUF11"/>
    <property type="match status" value="2"/>
</dbReference>
<evidence type="ECO:0000313" key="2">
    <source>
        <dbReference type="EMBL" id="PKQ26621.1"/>
    </source>
</evidence>
<dbReference type="InterPro" id="IPR001434">
    <property type="entry name" value="OmcB-like_DUF11"/>
</dbReference>
<gene>
    <name evidence="2" type="ORF">CVT63_08365</name>
</gene>
<feature type="domain" description="DUF11" evidence="1">
    <location>
        <begin position="2"/>
        <end position="56"/>
    </location>
</feature>
<feature type="domain" description="DUF11" evidence="1">
    <location>
        <begin position="184"/>
        <end position="283"/>
    </location>
</feature>
<evidence type="ECO:0000259" key="1">
    <source>
        <dbReference type="Pfam" id="PF01345"/>
    </source>
</evidence>
<proteinExistence type="predicted"/>
<name>A0A2N3G1K5_9ACTN</name>
<dbReference type="PANTHER" id="PTHR34819:SF4">
    <property type="entry name" value="LARGE CYSTEINE-RICH PERIPLASMIC PROTEIN OMCB"/>
    <property type="match status" value="1"/>
</dbReference>
<protein>
    <recommendedName>
        <fullName evidence="1">DUF11 domain-containing protein</fullName>
    </recommendedName>
</protein>
<feature type="non-terminal residue" evidence="2">
    <location>
        <position position="457"/>
    </location>
</feature>
<dbReference type="SUPFAM" id="SSF49401">
    <property type="entry name" value="Bacterial adhesins"/>
    <property type="match status" value="1"/>
</dbReference>
<dbReference type="Gene3D" id="2.60.40.740">
    <property type="match status" value="1"/>
</dbReference>
<dbReference type="PANTHER" id="PTHR34819">
    <property type="entry name" value="LARGE CYSTEINE-RICH PERIPLASMIC PROTEIN OMCB"/>
    <property type="match status" value="1"/>
</dbReference>
<dbReference type="InterPro" id="IPR008966">
    <property type="entry name" value="Adhesion_dom_sf"/>
</dbReference>
<organism evidence="2 3">
    <name type="scientific">Candidatus Anoxymicrobium japonicum</name>
    <dbReference type="NCBI Taxonomy" id="2013648"/>
    <lineage>
        <taxon>Bacteria</taxon>
        <taxon>Bacillati</taxon>
        <taxon>Actinomycetota</taxon>
        <taxon>Candidatus Geothermincolia</taxon>
        <taxon>Candidatus Geothermincolales</taxon>
        <taxon>Candidatus Anoxymicrobiaceae</taxon>
        <taxon>Candidatus Anoxymicrobium</taxon>
    </lineage>
</organism>